<comment type="caution">
    <text evidence="8">The sequence shown here is derived from an EMBL/GenBank/DDBJ whole genome shotgun (WGS) entry which is preliminary data.</text>
</comment>
<reference evidence="8 9" key="1">
    <citation type="submission" date="2019-08" db="EMBL/GenBank/DDBJ databases">
        <authorList>
            <person name="Seo Y.L."/>
        </authorList>
    </citation>
    <scope>NUCLEOTIDE SEQUENCE [LARGE SCALE GENOMIC DNA]</scope>
    <source>
        <strain evidence="8 9">MaA-C15</strain>
    </source>
</reference>
<evidence type="ECO:0000256" key="1">
    <source>
        <dbReference type="ARBA" id="ARBA00004651"/>
    </source>
</evidence>
<feature type="domain" description="Prepilin type IV endopeptidase peptidase" evidence="7">
    <location>
        <begin position="9"/>
        <end position="113"/>
    </location>
</feature>
<evidence type="ECO:0000313" key="8">
    <source>
        <dbReference type="EMBL" id="TYR29743.1"/>
    </source>
</evidence>
<dbReference type="GO" id="GO:0005886">
    <property type="term" value="C:plasma membrane"/>
    <property type="evidence" value="ECO:0007669"/>
    <property type="project" value="UniProtKB-SubCell"/>
</dbReference>
<keyword evidence="4 6" id="KW-1133">Transmembrane helix</keyword>
<accession>A0A5D4GP94</accession>
<reference evidence="8 9" key="2">
    <citation type="submission" date="2019-09" db="EMBL/GenBank/DDBJ databases">
        <title>Mesorhizobium sp. MaA-C15 isolated from Microcystis aeruginosa.</title>
        <authorList>
            <person name="Jeong S.E."/>
            <person name="Jin H.M."/>
            <person name="Jeon C.O."/>
        </authorList>
    </citation>
    <scope>NUCLEOTIDE SEQUENCE [LARGE SCALE GENOMIC DNA]</scope>
    <source>
        <strain evidence="8 9">MaA-C15</strain>
    </source>
</reference>
<sequence>MLEALIFVVFPFCMLFAAVSDMLSMTIANRVSLILIATFAVVAPLTGMDWATYGWHFAAAGLVLCVTFAMFAMGGMGGGDAKLLAATALWMGFSVELVAYLVYAAIIGGLLTIALVFYRGSNIATLTGTNLFLRNFANEKAGVPYGVALGISGLLVYPATAPMQWALARLVAI</sequence>
<dbReference type="InterPro" id="IPR052218">
    <property type="entry name" value="Preflagellin_Peptidase"/>
</dbReference>
<proteinExistence type="predicted"/>
<evidence type="ECO:0000256" key="5">
    <source>
        <dbReference type="ARBA" id="ARBA00023136"/>
    </source>
</evidence>
<dbReference type="Pfam" id="PF01478">
    <property type="entry name" value="Peptidase_A24"/>
    <property type="match status" value="1"/>
</dbReference>
<dbReference type="EMBL" id="VSZS01000068">
    <property type="protein sequence ID" value="TYR29743.1"/>
    <property type="molecule type" value="Genomic_DNA"/>
</dbReference>
<evidence type="ECO:0000256" key="2">
    <source>
        <dbReference type="ARBA" id="ARBA00022475"/>
    </source>
</evidence>
<dbReference type="PANTHER" id="PTHR36506">
    <property type="entry name" value="PREFLAGELLIN PEPTIDASE"/>
    <property type="match status" value="1"/>
</dbReference>
<comment type="subcellular location">
    <subcellularLocation>
        <location evidence="1">Cell membrane</location>
        <topology evidence="1">Multi-pass membrane protein</topology>
    </subcellularLocation>
</comment>
<dbReference type="Proteomes" id="UP000323258">
    <property type="component" value="Unassembled WGS sequence"/>
</dbReference>
<feature type="transmembrane region" description="Helical" evidence="6">
    <location>
        <begin position="97"/>
        <end position="118"/>
    </location>
</feature>
<evidence type="ECO:0000259" key="7">
    <source>
        <dbReference type="Pfam" id="PF01478"/>
    </source>
</evidence>
<protein>
    <submittedName>
        <fullName evidence="8">Peptidase</fullName>
    </submittedName>
</protein>
<keyword evidence="2" id="KW-1003">Cell membrane</keyword>
<dbReference type="InterPro" id="IPR000045">
    <property type="entry name" value="Prepilin_IV_endopep_pep"/>
</dbReference>
<dbReference type="PANTHER" id="PTHR36506:SF1">
    <property type="entry name" value="PREFLAGELLIN PEPTIDASE"/>
    <property type="match status" value="1"/>
</dbReference>
<feature type="transmembrane region" description="Helical" evidence="6">
    <location>
        <begin position="27"/>
        <end position="45"/>
    </location>
</feature>
<organism evidence="8 9">
    <name type="scientific">Neoaquamicrobium microcysteis</name>
    <dbReference type="NCBI Taxonomy" id="2682781"/>
    <lineage>
        <taxon>Bacteria</taxon>
        <taxon>Pseudomonadati</taxon>
        <taxon>Pseudomonadota</taxon>
        <taxon>Alphaproteobacteria</taxon>
        <taxon>Hyphomicrobiales</taxon>
        <taxon>Phyllobacteriaceae</taxon>
        <taxon>Neoaquamicrobium</taxon>
    </lineage>
</organism>
<evidence type="ECO:0000256" key="3">
    <source>
        <dbReference type="ARBA" id="ARBA00022692"/>
    </source>
</evidence>
<name>A0A5D4GP94_9HYPH</name>
<keyword evidence="9" id="KW-1185">Reference proteome</keyword>
<dbReference type="AlphaFoldDB" id="A0A5D4GP94"/>
<dbReference type="Gene3D" id="1.20.120.1220">
    <property type="match status" value="1"/>
</dbReference>
<feature type="transmembrane region" description="Helical" evidence="6">
    <location>
        <begin position="57"/>
        <end position="77"/>
    </location>
</feature>
<keyword evidence="3 6" id="KW-0812">Transmembrane</keyword>
<keyword evidence="5 6" id="KW-0472">Membrane</keyword>
<dbReference type="OrthoDB" id="5329005at2"/>
<dbReference type="GO" id="GO:0004190">
    <property type="term" value="F:aspartic-type endopeptidase activity"/>
    <property type="evidence" value="ECO:0007669"/>
    <property type="project" value="InterPro"/>
</dbReference>
<dbReference type="RefSeq" id="WP_148917051.1">
    <property type="nucleotide sequence ID" value="NZ_VSZS01000068.1"/>
</dbReference>
<evidence type="ECO:0000313" key="9">
    <source>
        <dbReference type="Proteomes" id="UP000323258"/>
    </source>
</evidence>
<evidence type="ECO:0000256" key="4">
    <source>
        <dbReference type="ARBA" id="ARBA00022989"/>
    </source>
</evidence>
<evidence type="ECO:0000256" key="6">
    <source>
        <dbReference type="SAM" id="Phobius"/>
    </source>
</evidence>
<gene>
    <name evidence="8" type="ORF">FY036_23175</name>
</gene>